<dbReference type="NCBIfam" id="TIGR04344">
    <property type="entry name" value="ovoA_Nterm"/>
    <property type="match status" value="1"/>
</dbReference>
<name>A0AAE0ZDK2_9GAST</name>
<dbReference type="InterPro" id="IPR051043">
    <property type="entry name" value="Sulfatase_Mod_Factor_Kinase"/>
</dbReference>
<dbReference type="InterPro" id="IPR005532">
    <property type="entry name" value="SUMF_dom"/>
</dbReference>
<dbReference type="InterPro" id="IPR024775">
    <property type="entry name" value="DinB-like"/>
</dbReference>
<comment type="pathway">
    <text evidence="4">Amino-acid biosynthesis; ergothioneine biosynthesis.</text>
</comment>
<dbReference type="InterPro" id="IPR029063">
    <property type="entry name" value="SAM-dependent_MTases_sf"/>
</dbReference>
<organism evidence="7 8">
    <name type="scientific">Elysia crispata</name>
    <name type="common">lettuce slug</name>
    <dbReference type="NCBI Taxonomy" id="231223"/>
    <lineage>
        <taxon>Eukaryota</taxon>
        <taxon>Metazoa</taxon>
        <taxon>Spiralia</taxon>
        <taxon>Lophotrochozoa</taxon>
        <taxon>Mollusca</taxon>
        <taxon>Gastropoda</taxon>
        <taxon>Heterobranchia</taxon>
        <taxon>Euthyneura</taxon>
        <taxon>Panpulmonata</taxon>
        <taxon>Sacoglossa</taxon>
        <taxon>Placobranchoidea</taxon>
        <taxon>Plakobranchidae</taxon>
        <taxon>Elysia</taxon>
    </lineage>
</organism>
<feature type="domain" description="Sulfatase-modifying factor enzyme-like" evidence="5">
    <location>
        <begin position="201"/>
        <end position="284"/>
    </location>
</feature>
<dbReference type="AlphaFoldDB" id="A0AAE0ZDK2"/>
<evidence type="ECO:0000256" key="2">
    <source>
        <dbReference type="ARBA" id="ARBA00023002"/>
    </source>
</evidence>
<feature type="domain" description="Sulfatase-modifying factor enzyme-like" evidence="5">
    <location>
        <begin position="341"/>
        <end position="497"/>
    </location>
</feature>
<reference evidence="7" key="1">
    <citation type="journal article" date="2023" name="G3 (Bethesda)">
        <title>A reference genome for the long-term kleptoplast-retaining sea slug Elysia crispata morphotype clarki.</title>
        <authorList>
            <person name="Eastman K.E."/>
            <person name="Pendleton A.L."/>
            <person name="Shaikh M.A."/>
            <person name="Suttiyut T."/>
            <person name="Ogas R."/>
            <person name="Tomko P."/>
            <person name="Gavelis G."/>
            <person name="Widhalm J.R."/>
            <person name="Wisecaver J.H."/>
        </authorList>
    </citation>
    <scope>NUCLEOTIDE SEQUENCE</scope>
    <source>
        <strain evidence="7">ECLA1</strain>
    </source>
</reference>
<keyword evidence="2" id="KW-0560">Oxidoreductase</keyword>
<dbReference type="FunFam" id="3.90.1580.10:FF:000008">
    <property type="entry name" value="Predicted protein"/>
    <property type="match status" value="1"/>
</dbReference>
<evidence type="ECO:0000256" key="3">
    <source>
        <dbReference type="ARBA" id="ARBA00023004"/>
    </source>
</evidence>
<dbReference type="Proteomes" id="UP001283361">
    <property type="component" value="Unassembled WGS sequence"/>
</dbReference>
<evidence type="ECO:0000259" key="5">
    <source>
        <dbReference type="Pfam" id="PF03781"/>
    </source>
</evidence>
<dbReference type="PANTHER" id="PTHR23150">
    <property type="entry name" value="SULFATASE MODIFYING FACTOR 1, 2"/>
    <property type="match status" value="1"/>
</dbReference>
<dbReference type="Pfam" id="PF03781">
    <property type="entry name" value="FGE-sulfatase"/>
    <property type="match status" value="2"/>
</dbReference>
<evidence type="ECO:0000259" key="6">
    <source>
        <dbReference type="Pfam" id="PF12867"/>
    </source>
</evidence>
<feature type="domain" description="DinB-like" evidence="6">
    <location>
        <begin position="30"/>
        <end position="169"/>
    </location>
</feature>
<comment type="caution">
    <text evidence="7">The sequence shown here is derived from an EMBL/GenBank/DDBJ whole genome shotgun (WGS) entry which is preliminary data.</text>
</comment>
<dbReference type="SUPFAM" id="SSF56436">
    <property type="entry name" value="C-type lectin-like"/>
    <property type="match status" value="1"/>
</dbReference>
<keyword evidence="3" id="KW-0408">Iron</keyword>
<dbReference type="SUPFAM" id="SSF53335">
    <property type="entry name" value="S-adenosyl-L-methionine-dependent methyltransferases"/>
    <property type="match status" value="1"/>
</dbReference>
<dbReference type="Gene3D" id="3.90.1580.10">
    <property type="entry name" value="paralog of FGE (formylglycine-generating enzyme)"/>
    <property type="match status" value="1"/>
</dbReference>
<sequence length="746" mass="84882">MDKLTGKKTFSSLKPVDLSTCTKKDIADYFTNSYDLYESLFLGLKDDSVFYKCPDKLRLPLVFYYAHTAAVFMNKLMLAGLAKERINLPFETMFETGVDEMSWDDTENHRMGGSYKWPTMKEVVEYRRKVRELILQIIQETPLELPVTMESPWWAIMMGIEHERVHLETSAVLIRQLPIGLVSCPPGWIYGPTKADFPVKANKMVFVESTDVSVGKPNDFPSYGWDNEYGEEIFNVPSFEASQYLVTNGEFLEFVQHGGYRSRDLWTEEGWQWAQYRQARHPTFWVCDQGCKSGCGADLARETHCPPRLALISGSNNVDEPECKRARAGEYKFRVIFDVIDLPLDWPAEVNYHEAKAFCAWKGQGYRLPTEAEHNVIRGQLPVTKGVVSDIIFHDNIQANLNLQFGSSTPVNLFEASATGHYDTMGNVFEWVEDHFNGLPGFQSHFLYDDFSSPCFDGKHNLIMGGSWISTGAYGSRFARIAFRRHFYQLCGFRLARSKDIEAELPAKAVETSVYILGCGVEENKSMQEIGKQKVVWEPSSNTAYLFDTQETLEGILELEFGFRDSLAAVAARFCSNYCSCNDISTDSVVHIGAATGRTAFELSKTFKQVLGLEPFARLTDTAMSLQRGQAVTFKDGKPVQMDPEYHLDRVTLKQFTWVANEVDIHDLVLLTFLDRVQNAKAWLVRLWEIVNAQGVVAIVGKDDTWNKKSLDVELKNRLEFVSEQKLPYSDFQGKTTACITLWKRI</sequence>
<gene>
    <name evidence="7" type="ORF">RRG08_040460</name>
</gene>
<dbReference type="InterPro" id="IPR016187">
    <property type="entry name" value="CTDL_fold"/>
</dbReference>
<dbReference type="PANTHER" id="PTHR23150:SF26">
    <property type="entry name" value="GENERIC METHYLTRANSFERASE"/>
    <property type="match status" value="1"/>
</dbReference>
<dbReference type="EMBL" id="JAWDGP010004190">
    <property type="protein sequence ID" value="KAK3766941.1"/>
    <property type="molecule type" value="Genomic_DNA"/>
</dbReference>
<dbReference type="InterPro" id="IPR042095">
    <property type="entry name" value="SUMF_sf"/>
</dbReference>
<keyword evidence="8" id="KW-1185">Reference proteome</keyword>
<dbReference type="InterPro" id="IPR027577">
    <property type="entry name" value="OvoA_Nterm"/>
</dbReference>
<dbReference type="GO" id="GO:0120147">
    <property type="term" value="F:formylglycine-generating oxidase activity"/>
    <property type="evidence" value="ECO:0007669"/>
    <property type="project" value="TreeGrafter"/>
</dbReference>
<evidence type="ECO:0000313" key="8">
    <source>
        <dbReference type="Proteomes" id="UP001283361"/>
    </source>
</evidence>
<evidence type="ECO:0000256" key="4">
    <source>
        <dbReference type="ARBA" id="ARBA00037882"/>
    </source>
</evidence>
<dbReference type="Pfam" id="PF12867">
    <property type="entry name" value="DinB_2"/>
    <property type="match status" value="1"/>
</dbReference>
<protein>
    <submittedName>
        <fullName evidence="7">Uncharacterized protein</fullName>
    </submittedName>
</protein>
<proteinExistence type="inferred from homology"/>
<evidence type="ECO:0000256" key="1">
    <source>
        <dbReference type="ARBA" id="ARBA00005310"/>
    </source>
</evidence>
<accession>A0AAE0ZDK2</accession>
<comment type="similarity">
    <text evidence="1">Belongs to the sulfatase-modifying factor family.</text>
</comment>
<evidence type="ECO:0000313" key="7">
    <source>
        <dbReference type="EMBL" id="KAK3766941.1"/>
    </source>
</evidence>